<name>A0A4C1ZL72_EUMVA</name>
<evidence type="ECO:0008006" key="3">
    <source>
        <dbReference type="Google" id="ProtNLM"/>
    </source>
</evidence>
<dbReference type="EMBL" id="BGZK01001902">
    <property type="protein sequence ID" value="GBP88062.1"/>
    <property type="molecule type" value="Genomic_DNA"/>
</dbReference>
<comment type="caution">
    <text evidence="1">The sequence shown here is derived from an EMBL/GenBank/DDBJ whole genome shotgun (WGS) entry which is preliminary data.</text>
</comment>
<dbReference type="Proteomes" id="UP000299102">
    <property type="component" value="Unassembled WGS sequence"/>
</dbReference>
<evidence type="ECO:0000313" key="1">
    <source>
        <dbReference type="EMBL" id="GBP88062.1"/>
    </source>
</evidence>
<dbReference type="AlphaFoldDB" id="A0A4C1ZL72"/>
<dbReference type="GO" id="GO:0003676">
    <property type="term" value="F:nucleic acid binding"/>
    <property type="evidence" value="ECO:0007669"/>
    <property type="project" value="InterPro"/>
</dbReference>
<protein>
    <recommendedName>
        <fullName evidence="3">Mariner Mos1 transposase</fullName>
    </recommendedName>
</protein>
<proteinExistence type="predicted"/>
<organism evidence="1 2">
    <name type="scientific">Eumeta variegata</name>
    <name type="common">Bagworm moth</name>
    <name type="synonym">Eumeta japonica</name>
    <dbReference type="NCBI Taxonomy" id="151549"/>
    <lineage>
        <taxon>Eukaryota</taxon>
        <taxon>Metazoa</taxon>
        <taxon>Ecdysozoa</taxon>
        <taxon>Arthropoda</taxon>
        <taxon>Hexapoda</taxon>
        <taxon>Insecta</taxon>
        <taxon>Pterygota</taxon>
        <taxon>Neoptera</taxon>
        <taxon>Endopterygota</taxon>
        <taxon>Lepidoptera</taxon>
        <taxon>Glossata</taxon>
        <taxon>Ditrysia</taxon>
        <taxon>Tineoidea</taxon>
        <taxon>Psychidae</taxon>
        <taxon>Oiketicinae</taxon>
        <taxon>Eumeta</taxon>
    </lineage>
</organism>
<reference evidence="1 2" key="1">
    <citation type="journal article" date="2019" name="Commun. Biol.">
        <title>The bagworm genome reveals a unique fibroin gene that provides high tensile strength.</title>
        <authorList>
            <person name="Kono N."/>
            <person name="Nakamura H."/>
            <person name="Ohtoshi R."/>
            <person name="Tomita M."/>
            <person name="Numata K."/>
            <person name="Arakawa K."/>
        </authorList>
    </citation>
    <scope>NUCLEOTIDE SEQUENCE [LARGE SCALE GENOMIC DNA]</scope>
</reference>
<gene>
    <name evidence="1" type="ORF">EVAR_60074_1</name>
</gene>
<accession>A0A4C1ZL72</accession>
<evidence type="ECO:0000313" key="2">
    <source>
        <dbReference type="Proteomes" id="UP000299102"/>
    </source>
</evidence>
<keyword evidence="2" id="KW-1185">Reference proteome</keyword>
<dbReference type="InterPro" id="IPR036397">
    <property type="entry name" value="RNaseH_sf"/>
</dbReference>
<dbReference type="Gene3D" id="3.30.420.10">
    <property type="entry name" value="Ribonuclease H-like superfamily/Ribonuclease H"/>
    <property type="match status" value="1"/>
</dbReference>
<sequence length="94" mass="10336">MEASFFGMTAQRATIVLEDKENTAIADRKIPLHHDNASPHTARQITNCFGMLDVGILADPPYSLDLAPCDSYLCSKKSSRKVIYGRRGSSAAYE</sequence>
<dbReference type="OrthoDB" id="10017160at2759"/>